<accession>A0AAV5J0X6</accession>
<protein>
    <submittedName>
        <fullName evidence="1">Uncharacterized protein</fullName>
    </submittedName>
</protein>
<reference evidence="1 2" key="1">
    <citation type="journal article" date="2021" name="Commun. Biol.">
        <title>The genome of Shorea leprosula (Dipterocarpaceae) highlights the ecological relevance of drought in aseasonal tropical rainforests.</title>
        <authorList>
            <person name="Ng K.K.S."/>
            <person name="Kobayashi M.J."/>
            <person name="Fawcett J.A."/>
            <person name="Hatakeyama M."/>
            <person name="Paape T."/>
            <person name="Ng C.H."/>
            <person name="Ang C.C."/>
            <person name="Tnah L.H."/>
            <person name="Lee C.T."/>
            <person name="Nishiyama T."/>
            <person name="Sese J."/>
            <person name="O'Brien M.J."/>
            <person name="Copetti D."/>
            <person name="Mohd Noor M.I."/>
            <person name="Ong R.C."/>
            <person name="Putra M."/>
            <person name="Sireger I.Z."/>
            <person name="Indrioko S."/>
            <person name="Kosugi Y."/>
            <person name="Izuno A."/>
            <person name="Isagi Y."/>
            <person name="Lee S.L."/>
            <person name="Shimizu K.K."/>
        </authorList>
    </citation>
    <scope>NUCLEOTIDE SEQUENCE [LARGE SCALE GENOMIC DNA]</scope>
    <source>
        <strain evidence="1">214</strain>
    </source>
</reference>
<dbReference type="Proteomes" id="UP001054252">
    <property type="component" value="Unassembled WGS sequence"/>
</dbReference>
<dbReference type="AlphaFoldDB" id="A0AAV5J0X6"/>
<name>A0AAV5J0X6_9ROSI</name>
<proteinExistence type="predicted"/>
<organism evidence="1 2">
    <name type="scientific">Rubroshorea leprosula</name>
    <dbReference type="NCBI Taxonomy" id="152421"/>
    <lineage>
        <taxon>Eukaryota</taxon>
        <taxon>Viridiplantae</taxon>
        <taxon>Streptophyta</taxon>
        <taxon>Embryophyta</taxon>
        <taxon>Tracheophyta</taxon>
        <taxon>Spermatophyta</taxon>
        <taxon>Magnoliopsida</taxon>
        <taxon>eudicotyledons</taxon>
        <taxon>Gunneridae</taxon>
        <taxon>Pentapetalae</taxon>
        <taxon>rosids</taxon>
        <taxon>malvids</taxon>
        <taxon>Malvales</taxon>
        <taxon>Dipterocarpaceae</taxon>
        <taxon>Rubroshorea</taxon>
    </lineage>
</organism>
<comment type="caution">
    <text evidence="1">The sequence shown here is derived from an EMBL/GenBank/DDBJ whole genome shotgun (WGS) entry which is preliminary data.</text>
</comment>
<evidence type="ECO:0000313" key="1">
    <source>
        <dbReference type="EMBL" id="GKV04561.1"/>
    </source>
</evidence>
<sequence>MKKLCKLWYDDLGTTMMIILGLAESGPSEFGGPLPSWMKKKSMWALTTPQSR</sequence>
<dbReference type="EMBL" id="BPVZ01000022">
    <property type="protein sequence ID" value="GKV04561.1"/>
    <property type="molecule type" value="Genomic_DNA"/>
</dbReference>
<gene>
    <name evidence="1" type="ORF">SLEP1_g16711</name>
</gene>
<evidence type="ECO:0000313" key="2">
    <source>
        <dbReference type="Proteomes" id="UP001054252"/>
    </source>
</evidence>
<keyword evidence="2" id="KW-1185">Reference proteome</keyword>